<dbReference type="GO" id="GO:0005737">
    <property type="term" value="C:cytoplasm"/>
    <property type="evidence" value="ECO:0007669"/>
    <property type="project" value="UniProtKB-ARBA"/>
</dbReference>
<dbReference type="Pfam" id="PF19279">
    <property type="entry name" value="YegS_C"/>
    <property type="match status" value="1"/>
</dbReference>
<protein>
    <recommendedName>
        <fullName evidence="7">sphingosine kinase</fullName>
        <ecNumber evidence="7">2.7.1.91</ecNumber>
    </recommendedName>
</protein>
<reference evidence="10 11" key="1">
    <citation type="submission" date="2020-06" db="EMBL/GenBank/DDBJ databases">
        <authorList>
            <person name="Li R."/>
            <person name="Bekaert M."/>
        </authorList>
    </citation>
    <scope>NUCLEOTIDE SEQUENCE [LARGE SCALE GENOMIC DNA]</scope>
    <source>
        <strain evidence="11">wild</strain>
    </source>
</reference>
<organism evidence="10 11">
    <name type="scientific">Mytilus coruscus</name>
    <name type="common">Sea mussel</name>
    <dbReference type="NCBI Taxonomy" id="42192"/>
    <lineage>
        <taxon>Eukaryota</taxon>
        <taxon>Metazoa</taxon>
        <taxon>Spiralia</taxon>
        <taxon>Lophotrochozoa</taxon>
        <taxon>Mollusca</taxon>
        <taxon>Bivalvia</taxon>
        <taxon>Autobranchia</taxon>
        <taxon>Pteriomorphia</taxon>
        <taxon>Mytilida</taxon>
        <taxon>Mytiloidea</taxon>
        <taxon>Mytilidae</taxon>
        <taxon>Mytilinae</taxon>
        <taxon>Mytilus</taxon>
    </lineage>
</organism>
<keyword evidence="5" id="KW-0067">ATP-binding</keyword>
<dbReference type="Proteomes" id="UP000507470">
    <property type="component" value="Unassembled WGS sequence"/>
</dbReference>
<dbReference type="InterPro" id="IPR050187">
    <property type="entry name" value="Lipid_Phosphate_FormReg"/>
</dbReference>
<dbReference type="PANTHER" id="PTHR12358">
    <property type="entry name" value="SPHINGOSINE KINASE"/>
    <property type="match status" value="1"/>
</dbReference>
<evidence type="ECO:0000256" key="3">
    <source>
        <dbReference type="ARBA" id="ARBA00022741"/>
    </source>
</evidence>
<dbReference type="GO" id="GO:0005524">
    <property type="term" value="F:ATP binding"/>
    <property type="evidence" value="ECO:0007669"/>
    <property type="project" value="UniProtKB-KW"/>
</dbReference>
<proteinExistence type="predicted"/>
<dbReference type="InterPro" id="IPR017438">
    <property type="entry name" value="ATP-NAD_kinase_N"/>
</dbReference>
<sequence length="617" mass="69295">MTEQINMENKTQVLLEGCFFLFPLRLTKYDVKLTKQGITFYELQQKKNDLKTEKSIHFGDVVGCRCKKGKSENDPSAYFSIFSYQFKGKSKRKRSKYKFSFGLCDYQDFEDNLKVCQKWRNVIVCLSRNIVVNSNEVEFCMLPPSPTVLVLINPHSGPGKAQQIFESTVKPMLDDADIVYKVLITEYAGHASEVVKTLKLEDWSGLVIVSGDGLIYEVINGLMSRKDWAKAIKFPIGCLPGGSGNALCCSINYLAGEPMDPDMVLHSTFVLIKHRILPIDLVLLQTPTDQIYSFLSVAWGIIADIDYESEKLRSIGSTRFTLYTIMRILKLRTYRARISFLPVSDQKLKENGKSSKTVKFPRPRRYTIFSNDSNQEALNSVYNVGCVGKFKSLDEGDLRIRSQSMPTNMSNYMTQGEIPTNSLTAKSENKLYEENEDEDSGHHSGDEALNGDVENGLVDFNLNSTTNEVFEDSVDETISMITDSADPVPSPLLSPLDKDVPNTWTTVEDDFITALAIYLPYLGPDNLVSPDSKLNDGCINLMLVRKGVSKNELMNIFLQFTSGEHINSPAFEVIKCLAFRLVPLTEKGNIMVDGERIDYGPIQGQILPGLARIMAIQ</sequence>
<evidence type="ECO:0000256" key="5">
    <source>
        <dbReference type="ARBA" id="ARBA00022840"/>
    </source>
</evidence>
<keyword evidence="6" id="KW-0472">Membrane</keyword>
<name>A0A6J8ATU9_MYTCO</name>
<dbReference type="GO" id="GO:0046512">
    <property type="term" value="P:sphingosine biosynthetic process"/>
    <property type="evidence" value="ECO:0007669"/>
    <property type="project" value="TreeGrafter"/>
</dbReference>
<dbReference type="EC" id="2.7.1.91" evidence="7"/>
<evidence type="ECO:0000256" key="2">
    <source>
        <dbReference type="ARBA" id="ARBA00022679"/>
    </source>
</evidence>
<dbReference type="InterPro" id="IPR016064">
    <property type="entry name" value="NAD/diacylglycerol_kinase_sf"/>
</dbReference>
<evidence type="ECO:0000313" key="11">
    <source>
        <dbReference type="Proteomes" id="UP000507470"/>
    </source>
</evidence>
<keyword evidence="11" id="KW-1185">Reference proteome</keyword>
<keyword evidence="4" id="KW-0418">Kinase</keyword>
<dbReference type="PROSITE" id="PS50146">
    <property type="entry name" value="DAGK"/>
    <property type="match status" value="1"/>
</dbReference>
<keyword evidence="2 10" id="KW-0808">Transferase</keyword>
<evidence type="ECO:0000313" key="10">
    <source>
        <dbReference type="EMBL" id="CAC5373270.1"/>
    </source>
</evidence>
<dbReference type="InterPro" id="IPR001206">
    <property type="entry name" value="Diacylglycerol_kinase_cat_dom"/>
</dbReference>
<evidence type="ECO:0000259" key="9">
    <source>
        <dbReference type="PROSITE" id="PS50146"/>
    </source>
</evidence>
<dbReference type="FunFam" id="3.40.50.10330:FF:000005">
    <property type="entry name" value="Sphingosine kinase 2"/>
    <property type="match status" value="1"/>
</dbReference>
<dbReference type="GO" id="GO:0012505">
    <property type="term" value="C:endomembrane system"/>
    <property type="evidence" value="ECO:0007669"/>
    <property type="project" value="UniProtKB-SubCell"/>
</dbReference>
<dbReference type="SMART" id="SM00046">
    <property type="entry name" value="DAGKc"/>
    <property type="match status" value="1"/>
</dbReference>
<evidence type="ECO:0000256" key="6">
    <source>
        <dbReference type="ARBA" id="ARBA00023136"/>
    </source>
</evidence>
<dbReference type="GO" id="GO:0042981">
    <property type="term" value="P:regulation of apoptotic process"/>
    <property type="evidence" value="ECO:0007669"/>
    <property type="project" value="UniProtKB-ARBA"/>
</dbReference>
<evidence type="ECO:0000256" key="8">
    <source>
        <dbReference type="SAM" id="MobiDB-lite"/>
    </source>
</evidence>
<dbReference type="GO" id="GO:0016020">
    <property type="term" value="C:membrane"/>
    <property type="evidence" value="ECO:0007669"/>
    <property type="project" value="TreeGrafter"/>
</dbReference>
<dbReference type="GO" id="GO:0008481">
    <property type="term" value="F:sphingosine kinase activity"/>
    <property type="evidence" value="ECO:0007669"/>
    <property type="project" value="UniProtKB-EC"/>
</dbReference>
<dbReference type="EMBL" id="CACVKT020001887">
    <property type="protein sequence ID" value="CAC5373270.1"/>
    <property type="molecule type" value="Genomic_DNA"/>
</dbReference>
<dbReference type="Gene3D" id="3.40.50.10330">
    <property type="entry name" value="Probable inorganic polyphosphate/atp-NAD kinase, domain 1"/>
    <property type="match status" value="1"/>
</dbReference>
<accession>A0A6J8ATU9</accession>
<feature type="region of interest" description="Disordered" evidence="8">
    <location>
        <begin position="432"/>
        <end position="453"/>
    </location>
</feature>
<feature type="domain" description="DAGKc" evidence="9">
    <location>
        <begin position="143"/>
        <end position="288"/>
    </location>
</feature>
<keyword evidence="3" id="KW-0547">Nucleotide-binding</keyword>
<evidence type="ECO:0000256" key="7">
    <source>
        <dbReference type="ARBA" id="ARBA00044037"/>
    </source>
</evidence>
<dbReference type="SUPFAM" id="SSF111331">
    <property type="entry name" value="NAD kinase/diacylglycerol kinase-like"/>
    <property type="match status" value="1"/>
</dbReference>
<evidence type="ECO:0000256" key="4">
    <source>
        <dbReference type="ARBA" id="ARBA00022777"/>
    </source>
</evidence>
<gene>
    <name evidence="10" type="ORF">MCOR_11098</name>
</gene>
<comment type="subcellular location">
    <subcellularLocation>
        <location evidence="1">Endomembrane system</location>
    </subcellularLocation>
</comment>
<dbReference type="PANTHER" id="PTHR12358:SF112">
    <property type="entry name" value="LD11247P-RELATED"/>
    <property type="match status" value="1"/>
</dbReference>
<dbReference type="InterPro" id="IPR045540">
    <property type="entry name" value="YegS/DAGK_C"/>
</dbReference>
<dbReference type="Pfam" id="PF00781">
    <property type="entry name" value="DAGK_cat"/>
    <property type="match status" value="1"/>
</dbReference>
<evidence type="ECO:0000256" key="1">
    <source>
        <dbReference type="ARBA" id="ARBA00004308"/>
    </source>
</evidence>
<dbReference type="AlphaFoldDB" id="A0A6J8ATU9"/>
<dbReference type="OrthoDB" id="3853857at2759"/>
<dbReference type="Gene3D" id="2.60.200.40">
    <property type="match status" value="1"/>
</dbReference>